<feature type="transmembrane region" description="Helical" evidence="8">
    <location>
        <begin position="183"/>
        <end position="204"/>
    </location>
</feature>
<evidence type="ECO:0000313" key="11">
    <source>
        <dbReference type="Proteomes" id="UP000006875"/>
    </source>
</evidence>
<feature type="transmembrane region" description="Helical" evidence="8">
    <location>
        <begin position="60"/>
        <end position="89"/>
    </location>
</feature>
<dbReference type="InterPro" id="IPR000515">
    <property type="entry name" value="MetI-like"/>
</dbReference>
<reference evidence="10 11" key="1">
    <citation type="journal article" date="2010" name="Stand. Genomic Sci.">
        <title>Complete genome sequence of Ilyobacter polytropus type strain (CuHbu1).</title>
        <authorList>
            <person name="Sikorski J."/>
            <person name="Chertkov O."/>
            <person name="Lapidus A."/>
            <person name="Nolan M."/>
            <person name="Lucas S."/>
            <person name="Del Rio T.G."/>
            <person name="Tice H."/>
            <person name="Cheng J.F."/>
            <person name="Tapia R."/>
            <person name="Han C."/>
            <person name="Goodwin L."/>
            <person name="Pitluck S."/>
            <person name="Liolios K."/>
            <person name="Ivanova N."/>
            <person name="Mavromatis K."/>
            <person name="Mikhailova N."/>
            <person name="Pati A."/>
            <person name="Chen A."/>
            <person name="Palaniappan K."/>
            <person name="Land M."/>
            <person name="Hauser L."/>
            <person name="Chang Y.J."/>
            <person name="Jeffries C.D."/>
            <person name="Brambilla E."/>
            <person name="Yasawong M."/>
            <person name="Rohde M."/>
            <person name="Pukall R."/>
            <person name="Spring S."/>
            <person name="Goker M."/>
            <person name="Woyke T."/>
            <person name="Bristow J."/>
            <person name="Eisen J.A."/>
            <person name="Markowitz V."/>
            <person name="Hugenholtz P."/>
            <person name="Kyrpides N.C."/>
            <person name="Klenk H.P."/>
        </authorList>
    </citation>
    <scope>NUCLEOTIDE SEQUENCE [LARGE SCALE GENOMIC DNA]</scope>
    <source>
        <strain evidence="11">ATCC 51220 / DSM 2926 / LMG 16218 / CuHBu1</strain>
        <plasmid evidence="11">pILYOP01</plasmid>
    </source>
</reference>
<dbReference type="SUPFAM" id="SSF161098">
    <property type="entry name" value="MetI-like"/>
    <property type="match status" value="1"/>
</dbReference>
<dbReference type="KEGG" id="ipo:Ilyop_2188"/>
<evidence type="ECO:0000259" key="9">
    <source>
        <dbReference type="PROSITE" id="PS50928"/>
    </source>
</evidence>
<dbReference type="NCBIfam" id="TIGR00974">
    <property type="entry name" value="3a0107s02c"/>
    <property type="match status" value="1"/>
</dbReference>
<sequence length="281" mass="30396">MSILKGNGKKIIETIIKVIGICSILPVLGIFAYIIFKGVPAITWSFITEGPKSGMREGGIFPVIVGSILLTIGTIIAAVPFGILTGIYLVEYSNDNWLRRIINLTIVNLAGIPSIVYGLFGMAFFVMALGMGRSLMAGSLTLGIMSLPVIITATRESLLAIPKSMREASLALGATRWETTWKIVLPAALPGILTGIILSVSRAAGETAPIMFTAAAFYLPFLPESLSDQVMALPYHLYVISTQVPNMPESNMMGTLFVLVFITVGFNLLGAYIRNKFRKFR</sequence>
<dbReference type="GO" id="GO:0005315">
    <property type="term" value="F:phosphate transmembrane transporter activity"/>
    <property type="evidence" value="ECO:0007669"/>
    <property type="project" value="InterPro"/>
</dbReference>
<dbReference type="PANTHER" id="PTHR43470">
    <property type="entry name" value="PHOSPHATE TRANSPORT SYSTEM PERMEASE PROTEIN PSTA-RELATED"/>
    <property type="match status" value="1"/>
</dbReference>
<dbReference type="InterPro" id="IPR035906">
    <property type="entry name" value="MetI-like_sf"/>
</dbReference>
<evidence type="ECO:0000256" key="6">
    <source>
        <dbReference type="ARBA" id="ARBA00022989"/>
    </source>
</evidence>
<dbReference type="GO" id="GO:0035435">
    <property type="term" value="P:phosphate ion transmembrane transport"/>
    <property type="evidence" value="ECO:0007669"/>
    <property type="project" value="InterPro"/>
</dbReference>
<evidence type="ECO:0000256" key="5">
    <source>
        <dbReference type="ARBA" id="ARBA00022692"/>
    </source>
</evidence>
<dbReference type="CDD" id="cd06261">
    <property type="entry name" value="TM_PBP2"/>
    <property type="match status" value="1"/>
</dbReference>
<evidence type="ECO:0000256" key="4">
    <source>
        <dbReference type="ARBA" id="ARBA00022475"/>
    </source>
</evidence>
<keyword evidence="5 8" id="KW-0812">Transmembrane</keyword>
<feature type="transmembrane region" description="Helical" evidence="8">
    <location>
        <begin position="252"/>
        <end position="273"/>
    </location>
</feature>
<dbReference type="RefSeq" id="WP_013388612.1">
    <property type="nucleotide sequence ID" value="NC_014633.1"/>
</dbReference>
<keyword evidence="11" id="KW-1185">Reference proteome</keyword>
<feature type="transmembrane region" description="Helical" evidence="8">
    <location>
        <begin position="12"/>
        <end position="36"/>
    </location>
</feature>
<dbReference type="GO" id="GO:0005886">
    <property type="term" value="C:plasma membrane"/>
    <property type="evidence" value="ECO:0007669"/>
    <property type="project" value="UniProtKB-SubCell"/>
</dbReference>
<keyword evidence="10" id="KW-0614">Plasmid</keyword>
<dbReference type="Pfam" id="PF00528">
    <property type="entry name" value="BPD_transp_1"/>
    <property type="match status" value="1"/>
</dbReference>
<name>E3HCH5_ILYPC</name>
<keyword evidence="6 8" id="KW-1133">Transmembrane helix</keyword>
<keyword evidence="3" id="KW-0813">Transport</keyword>
<keyword evidence="7 8" id="KW-0472">Membrane</keyword>
<feature type="domain" description="ABC transmembrane type-1" evidence="9">
    <location>
        <begin position="64"/>
        <end position="270"/>
    </location>
</feature>
<gene>
    <name evidence="10" type="ordered locus">Ilyop_2188</name>
</gene>
<evidence type="ECO:0000256" key="7">
    <source>
        <dbReference type="ARBA" id="ARBA00023136"/>
    </source>
</evidence>
<feature type="transmembrane region" description="Helical" evidence="8">
    <location>
        <begin position="101"/>
        <end position="129"/>
    </location>
</feature>
<dbReference type="HOGENOM" id="CLU_033621_2_2_0"/>
<dbReference type="Proteomes" id="UP000006875">
    <property type="component" value="Plasmid pILYOP01"/>
</dbReference>
<protein>
    <recommendedName>
        <fullName evidence="8">Phosphate transport system permease protein PstA</fullName>
    </recommendedName>
</protein>
<dbReference type="PANTHER" id="PTHR43470:SF3">
    <property type="entry name" value="PHOSPHATE TRANSPORT SYSTEM PERMEASE PROTEIN PSTA-RELATED"/>
    <property type="match status" value="1"/>
</dbReference>
<dbReference type="EMBL" id="CP002282">
    <property type="protein sequence ID" value="ADO83951.1"/>
    <property type="molecule type" value="Genomic_DNA"/>
</dbReference>
<evidence type="ECO:0000256" key="2">
    <source>
        <dbReference type="ARBA" id="ARBA00007069"/>
    </source>
</evidence>
<evidence type="ECO:0000256" key="3">
    <source>
        <dbReference type="ARBA" id="ARBA00022448"/>
    </source>
</evidence>
<dbReference type="PROSITE" id="PS50928">
    <property type="entry name" value="ABC_TM1"/>
    <property type="match status" value="1"/>
</dbReference>
<dbReference type="AlphaFoldDB" id="E3HCH5"/>
<dbReference type="Gene3D" id="1.10.3720.10">
    <property type="entry name" value="MetI-like"/>
    <property type="match status" value="1"/>
</dbReference>
<geneLocation type="plasmid" evidence="10 11">
    <name>pILYOP01</name>
</geneLocation>
<dbReference type="InterPro" id="IPR005672">
    <property type="entry name" value="Phosphate_PstA"/>
</dbReference>
<evidence type="ECO:0000256" key="1">
    <source>
        <dbReference type="ARBA" id="ARBA00004651"/>
    </source>
</evidence>
<feature type="transmembrane region" description="Helical" evidence="8">
    <location>
        <begin position="135"/>
        <end position="154"/>
    </location>
</feature>
<evidence type="ECO:0000256" key="8">
    <source>
        <dbReference type="RuleBase" id="RU363043"/>
    </source>
</evidence>
<dbReference type="OrthoDB" id="9785113at2"/>
<evidence type="ECO:0000313" key="10">
    <source>
        <dbReference type="EMBL" id="ADO83951.1"/>
    </source>
</evidence>
<accession>E3HCH5</accession>
<comment type="similarity">
    <text evidence="2 8">Belongs to the binding-protein-dependent transport system permease family. CysTW subfamily.</text>
</comment>
<organism evidence="10 11">
    <name type="scientific">Ilyobacter polytropus (strain ATCC 51220 / DSM 2926 / LMG 16218 / CuHBu1)</name>
    <dbReference type="NCBI Taxonomy" id="572544"/>
    <lineage>
        <taxon>Bacteria</taxon>
        <taxon>Fusobacteriati</taxon>
        <taxon>Fusobacteriota</taxon>
        <taxon>Fusobacteriia</taxon>
        <taxon>Fusobacteriales</taxon>
        <taxon>Fusobacteriaceae</taxon>
        <taxon>Ilyobacter</taxon>
    </lineage>
</organism>
<comment type="subcellular location">
    <subcellularLocation>
        <location evidence="1 8">Cell membrane</location>
        <topology evidence="1 8">Multi-pass membrane protein</topology>
    </subcellularLocation>
</comment>
<keyword evidence="4 8" id="KW-1003">Cell membrane</keyword>
<proteinExistence type="inferred from homology"/>